<comment type="caution">
    <text evidence="1">The sequence shown here is derived from an EMBL/GenBank/DDBJ whole genome shotgun (WGS) entry which is preliminary data.</text>
</comment>
<organism evidence="1 2">
    <name type="scientific">Mammaliicoccus sciuri</name>
    <name type="common">Staphylococcus sciuri</name>
    <dbReference type="NCBI Taxonomy" id="1296"/>
    <lineage>
        <taxon>Bacteria</taxon>
        <taxon>Bacillati</taxon>
        <taxon>Bacillota</taxon>
        <taxon>Bacilli</taxon>
        <taxon>Bacillales</taxon>
        <taxon>Staphylococcaceae</taxon>
        <taxon>Mammaliicoccus</taxon>
    </lineage>
</organism>
<protein>
    <submittedName>
        <fullName evidence="1">Uncharacterized protein</fullName>
    </submittedName>
</protein>
<feature type="non-terminal residue" evidence="1">
    <location>
        <position position="79"/>
    </location>
</feature>
<dbReference type="Proteomes" id="UP001204068">
    <property type="component" value="Unassembled WGS sequence"/>
</dbReference>
<name>A0AAW5LSA5_MAMSC</name>
<dbReference type="EMBL" id="JANILD010000013">
    <property type="protein sequence ID" value="MCQ9305087.1"/>
    <property type="molecule type" value="Genomic_DNA"/>
</dbReference>
<evidence type="ECO:0000313" key="1">
    <source>
        <dbReference type="EMBL" id="MCQ9305087.1"/>
    </source>
</evidence>
<reference evidence="1" key="1">
    <citation type="submission" date="2022-07" db="EMBL/GenBank/DDBJ databases">
        <title>Bacterial species isolated from the porcine tonsil microbiota.</title>
        <authorList>
            <person name="Oliveira I.M.F."/>
        </authorList>
    </citation>
    <scope>NUCLEOTIDE SEQUENCE</scope>
    <source>
        <strain evidence="1">8QC2O2</strain>
    </source>
</reference>
<accession>A0AAW5LSA5</accession>
<gene>
    <name evidence="1" type="ORF">NQ032_15890</name>
</gene>
<proteinExistence type="predicted"/>
<sequence>MQPILRVFNTLKHIHTNTSTHLSATKIKMTLFLYVSSKETAENDINNDWLYTLKKHDKIIAVASVGDFDELRDLHWKPK</sequence>
<dbReference type="RefSeq" id="WP_257099649.1">
    <property type="nucleotide sequence ID" value="NZ_JANILD010000013.1"/>
</dbReference>
<dbReference type="AlphaFoldDB" id="A0AAW5LSA5"/>
<evidence type="ECO:0000313" key="2">
    <source>
        <dbReference type="Proteomes" id="UP001204068"/>
    </source>
</evidence>